<dbReference type="SMART" id="SM00409">
    <property type="entry name" value="IG"/>
    <property type="match status" value="1"/>
</dbReference>
<evidence type="ECO:0000256" key="3">
    <source>
        <dbReference type="ARBA" id="ARBA00022729"/>
    </source>
</evidence>
<keyword evidence="5" id="KW-1133">Transmembrane helix</keyword>
<keyword evidence="8" id="KW-0675">Receptor</keyword>
<dbReference type="Proteomes" id="UP000008144">
    <property type="component" value="Unassembled WGS sequence"/>
</dbReference>
<dbReference type="HOGENOM" id="CLU_1739870_0_0_1"/>
<feature type="signal peptide" evidence="11">
    <location>
        <begin position="1"/>
        <end position="22"/>
    </location>
</feature>
<protein>
    <submittedName>
        <fullName evidence="13">Fibroblast growth factor receptor-like</fullName>
    </submittedName>
</protein>
<evidence type="ECO:0000256" key="10">
    <source>
        <dbReference type="ARBA" id="ARBA00023319"/>
    </source>
</evidence>
<feature type="domain" description="Ig-like" evidence="12">
    <location>
        <begin position="32"/>
        <end position="127"/>
    </location>
</feature>
<evidence type="ECO:0000256" key="5">
    <source>
        <dbReference type="ARBA" id="ARBA00022989"/>
    </source>
</evidence>
<dbReference type="InterPro" id="IPR003598">
    <property type="entry name" value="Ig_sub2"/>
</dbReference>
<evidence type="ECO:0000256" key="9">
    <source>
        <dbReference type="ARBA" id="ARBA00023180"/>
    </source>
</evidence>
<keyword evidence="2" id="KW-0812">Transmembrane</keyword>
<keyword evidence="7" id="KW-1015">Disulfide bond</keyword>
<evidence type="ECO:0000256" key="7">
    <source>
        <dbReference type="ARBA" id="ARBA00023157"/>
    </source>
</evidence>
<proteinExistence type="predicted"/>
<evidence type="ECO:0000256" key="11">
    <source>
        <dbReference type="SAM" id="SignalP"/>
    </source>
</evidence>
<dbReference type="GeneTree" id="ENSGT00940000155447"/>
<dbReference type="AlphaFoldDB" id="H2Y313"/>
<dbReference type="STRING" id="7719.ENSCINP00000036298"/>
<keyword evidence="4" id="KW-0677">Repeat</keyword>
<evidence type="ECO:0000313" key="13">
    <source>
        <dbReference type="Ensembl" id="ENSCINP00000036298.1"/>
    </source>
</evidence>
<evidence type="ECO:0000256" key="2">
    <source>
        <dbReference type="ARBA" id="ARBA00022692"/>
    </source>
</evidence>
<dbReference type="GO" id="GO:0016020">
    <property type="term" value="C:membrane"/>
    <property type="evidence" value="ECO:0007669"/>
    <property type="project" value="UniProtKB-SubCell"/>
</dbReference>
<dbReference type="Pfam" id="PF07679">
    <property type="entry name" value="I-set"/>
    <property type="match status" value="1"/>
</dbReference>
<reference evidence="13" key="2">
    <citation type="submission" date="2025-08" db="UniProtKB">
        <authorList>
            <consortium name="Ensembl"/>
        </authorList>
    </citation>
    <scope>IDENTIFICATION</scope>
</reference>
<dbReference type="SUPFAM" id="SSF48726">
    <property type="entry name" value="Immunoglobulin"/>
    <property type="match status" value="1"/>
</dbReference>
<keyword evidence="9" id="KW-0325">Glycoprotein</keyword>
<sequence length="150" mass="17393">MTPLQNMLIFIALIILTMASTAQTNILNPRAPYWVHERKMQKRLYTQRPGSTVRFRCAVLGTHPITIDWYKDGKLMKKRGRVGGYKFRQRHQQITLESVVMSDRAKYMCVAHNKYGSINHIFEMDVVDTVKPIPSQDTQSNQFHPAQAMN</sequence>
<evidence type="ECO:0000256" key="1">
    <source>
        <dbReference type="ARBA" id="ARBA00004167"/>
    </source>
</evidence>
<accession>H2Y313</accession>
<reference evidence="14" key="1">
    <citation type="journal article" date="2002" name="Science">
        <title>The draft genome of Ciona intestinalis: insights into chordate and vertebrate origins.</title>
        <authorList>
            <person name="Dehal P."/>
            <person name="Satou Y."/>
            <person name="Campbell R.K."/>
            <person name="Chapman J."/>
            <person name="Degnan B."/>
            <person name="De Tomaso A."/>
            <person name="Davidson B."/>
            <person name="Di Gregorio A."/>
            <person name="Gelpke M."/>
            <person name="Goodstein D.M."/>
            <person name="Harafuji N."/>
            <person name="Hastings K.E."/>
            <person name="Ho I."/>
            <person name="Hotta K."/>
            <person name="Huang W."/>
            <person name="Kawashima T."/>
            <person name="Lemaire P."/>
            <person name="Martinez D."/>
            <person name="Meinertzhagen I.A."/>
            <person name="Necula S."/>
            <person name="Nonaka M."/>
            <person name="Putnam N."/>
            <person name="Rash S."/>
            <person name="Saiga H."/>
            <person name="Satake M."/>
            <person name="Terry A."/>
            <person name="Yamada L."/>
            <person name="Wang H.G."/>
            <person name="Awazu S."/>
            <person name="Azumi K."/>
            <person name="Boore J."/>
            <person name="Branno M."/>
            <person name="Chin-Bow S."/>
            <person name="DeSantis R."/>
            <person name="Doyle S."/>
            <person name="Francino P."/>
            <person name="Keys D.N."/>
            <person name="Haga S."/>
            <person name="Hayashi H."/>
            <person name="Hino K."/>
            <person name="Imai K.S."/>
            <person name="Inaba K."/>
            <person name="Kano S."/>
            <person name="Kobayashi K."/>
            <person name="Kobayashi M."/>
            <person name="Lee B.I."/>
            <person name="Makabe K.W."/>
            <person name="Manohar C."/>
            <person name="Matassi G."/>
            <person name="Medina M."/>
            <person name="Mochizuki Y."/>
            <person name="Mount S."/>
            <person name="Morishita T."/>
            <person name="Miura S."/>
            <person name="Nakayama A."/>
            <person name="Nishizaka S."/>
            <person name="Nomoto H."/>
            <person name="Ohta F."/>
            <person name="Oishi K."/>
            <person name="Rigoutsos I."/>
            <person name="Sano M."/>
            <person name="Sasaki A."/>
            <person name="Sasakura Y."/>
            <person name="Shoguchi E."/>
            <person name="Shin-i T."/>
            <person name="Spagnuolo A."/>
            <person name="Stainier D."/>
            <person name="Suzuki M.M."/>
            <person name="Tassy O."/>
            <person name="Takatori N."/>
            <person name="Tokuoka M."/>
            <person name="Yagi K."/>
            <person name="Yoshizaki F."/>
            <person name="Wada S."/>
            <person name="Zhang C."/>
            <person name="Hyatt P.D."/>
            <person name="Larimer F."/>
            <person name="Detter C."/>
            <person name="Doggett N."/>
            <person name="Glavina T."/>
            <person name="Hawkins T."/>
            <person name="Richardson P."/>
            <person name="Lucas S."/>
            <person name="Kohara Y."/>
            <person name="Levine M."/>
            <person name="Satoh N."/>
            <person name="Rokhsar D.S."/>
        </authorList>
    </citation>
    <scope>NUCLEOTIDE SEQUENCE [LARGE SCALE GENOMIC DNA]</scope>
</reference>
<evidence type="ECO:0000313" key="14">
    <source>
        <dbReference type="Proteomes" id="UP000008144"/>
    </source>
</evidence>
<dbReference type="InterPro" id="IPR013783">
    <property type="entry name" value="Ig-like_fold"/>
</dbReference>
<keyword evidence="14" id="KW-1185">Reference proteome</keyword>
<dbReference type="PANTHER" id="PTHR19890:SF10">
    <property type="entry name" value="FIBROBLAST GROWTH FACTOR RECEPTOR-LIKE 1"/>
    <property type="match status" value="1"/>
</dbReference>
<keyword evidence="10" id="KW-0393">Immunoglobulin domain</keyword>
<evidence type="ECO:0000256" key="4">
    <source>
        <dbReference type="ARBA" id="ARBA00022737"/>
    </source>
</evidence>
<reference evidence="13" key="3">
    <citation type="submission" date="2025-09" db="UniProtKB">
        <authorList>
            <consortium name="Ensembl"/>
        </authorList>
    </citation>
    <scope>IDENTIFICATION</scope>
</reference>
<dbReference type="PANTHER" id="PTHR19890">
    <property type="entry name" value="FIBROBLAST GROWTH FACTOR RECEPTOR"/>
    <property type="match status" value="1"/>
</dbReference>
<gene>
    <name evidence="13" type="primary">LOC100178753</name>
</gene>
<dbReference type="SMART" id="SM00408">
    <property type="entry name" value="IGc2"/>
    <property type="match status" value="1"/>
</dbReference>
<dbReference type="InterPro" id="IPR013098">
    <property type="entry name" value="Ig_I-set"/>
</dbReference>
<dbReference type="FunFam" id="2.60.40.10:FF:000016">
    <property type="entry name" value="Fibroblast growth factor receptor"/>
    <property type="match status" value="1"/>
</dbReference>
<comment type="subcellular location">
    <subcellularLocation>
        <location evidence="1">Membrane</location>
        <topology evidence="1">Single-pass membrane protein</topology>
    </subcellularLocation>
</comment>
<dbReference type="InterPro" id="IPR036179">
    <property type="entry name" value="Ig-like_dom_sf"/>
</dbReference>
<dbReference type="InterPro" id="IPR052615">
    <property type="entry name" value="FGFRL"/>
</dbReference>
<dbReference type="InParanoid" id="H2Y313"/>
<organism evidence="13 14">
    <name type="scientific">Ciona intestinalis</name>
    <name type="common">Transparent sea squirt</name>
    <name type="synonym">Ascidia intestinalis</name>
    <dbReference type="NCBI Taxonomy" id="7719"/>
    <lineage>
        <taxon>Eukaryota</taxon>
        <taxon>Metazoa</taxon>
        <taxon>Chordata</taxon>
        <taxon>Tunicata</taxon>
        <taxon>Ascidiacea</taxon>
        <taxon>Phlebobranchia</taxon>
        <taxon>Cionidae</taxon>
        <taxon>Ciona</taxon>
    </lineage>
</organism>
<evidence type="ECO:0000256" key="8">
    <source>
        <dbReference type="ARBA" id="ARBA00023170"/>
    </source>
</evidence>
<keyword evidence="3 11" id="KW-0732">Signal</keyword>
<dbReference type="InterPro" id="IPR007110">
    <property type="entry name" value="Ig-like_dom"/>
</dbReference>
<keyword evidence="6" id="KW-0472">Membrane</keyword>
<feature type="chain" id="PRO_5003578327" evidence="11">
    <location>
        <begin position="23"/>
        <end position="150"/>
    </location>
</feature>
<name>H2Y313_CIOIN</name>
<evidence type="ECO:0000256" key="6">
    <source>
        <dbReference type="ARBA" id="ARBA00023136"/>
    </source>
</evidence>
<dbReference type="PROSITE" id="PS50835">
    <property type="entry name" value="IG_LIKE"/>
    <property type="match status" value="1"/>
</dbReference>
<dbReference type="Ensembl" id="ENSCINT00000033022.1">
    <property type="protein sequence ID" value="ENSCINP00000036298.1"/>
    <property type="gene ID" value="ENSCING00000024641.1"/>
</dbReference>
<dbReference type="Gene3D" id="2.60.40.10">
    <property type="entry name" value="Immunoglobulins"/>
    <property type="match status" value="1"/>
</dbReference>
<dbReference type="InterPro" id="IPR003599">
    <property type="entry name" value="Ig_sub"/>
</dbReference>
<evidence type="ECO:0000259" key="12">
    <source>
        <dbReference type="PROSITE" id="PS50835"/>
    </source>
</evidence>